<gene>
    <name evidence="4" type="ORF">KL86CLO1_11176</name>
</gene>
<evidence type="ECO:0000256" key="2">
    <source>
        <dbReference type="ARBA" id="ARBA00022803"/>
    </source>
</evidence>
<evidence type="ECO:0000256" key="3">
    <source>
        <dbReference type="PROSITE-ProRule" id="PRU00339"/>
    </source>
</evidence>
<dbReference type="PROSITE" id="PS50005">
    <property type="entry name" value="TPR"/>
    <property type="match status" value="1"/>
</dbReference>
<organism evidence="4">
    <name type="scientific">uncultured Eubacteriales bacterium</name>
    <dbReference type="NCBI Taxonomy" id="172733"/>
    <lineage>
        <taxon>Bacteria</taxon>
        <taxon>Bacillati</taxon>
        <taxon>Bacillota</taxon>
        <taxon>Clostridia</taxon>
        <taxon>Eubacteriales</taxon>
        <taxon>environmental samples</taxon>
    </lineage>
</organism>
<keyword evidence="2 3" id="KW-0802">TPR repeat</keyword>
<sequence length="100" mass="11478">MDEKLSYEEKMKFNIFYDKANELMKDKISSKGQVKQLTAMDQIELAEAVAFFKECVKIYPGSWQSMWAIGLASQMLGEKEEALEWFSRACKINPAIKTGI</sequence>
<evidence type="ECO:0000313" key="4">
    <source>
        <dbReference type="EMBL" id="SBV99322.1"/>
    </source>
</evidence>
<dbReference type="Gene3D" id="1.25.40.10">
    <property type="entry name" value="Tetratricopeptide repeat domain"/>
    <property type="match status" value="1"/>
</dbReference>
<dbReference type="InterPro" id="IPR019734">
    <property type="entry name" value="TPR_rpt"/>
</dbReference>
<dbReference type="InterPro" id="IPR013105">
    <property type="entry name" value="TPR_2"/>
</dbReference>
<proteinExistence type="predicted"/>
<accession>A0A212JIR2</accession>
<name>A0A212JIR2_9FIRM</name>
<feature type="repeat" description="TPR" evidence="3">
    <location>
        <begin position="63"/>
        <end position="96"/>
    </location>
</feature>
<reference evidence="4" key="1">
    <citation type="submission" date="2016-04" db="EMBL/GenBank/DDBJ databases">
        <authorList>
            <person name="Evans L.H."/>
            <person name="Alamgir A."/>
            <person name="Owens N."/>
            <person name="Weber N.D."/>
            <person name="Virtaneva K."/>
            <person name="Barbian K."/>
            <person name="Babar A."/>
            <person name="Rosenke K."/>
        </authorList>
    </citation>
    <scope>NUCLEOTIDE SEQUENCE</scope>
    <source>
        <strain evidence="4">86</strain>
    </source>
</reference>
<evidence type="ECO:0000256" key="1">
    <source>
        <dbReference type="ARBA" id="ARBA00022737"/>
    </source>
</evidence>
<dbReference type="EMBL" id="FLUN01000001">
    <property type="protein sequence ID" value="SBV99322.1"/>
    <property type="molecule type" value="Genomic_DNA"/>
</dbReference>
<dbReference type="AlphaFoldDB" id="A0A212JIR2"/>
<dbReference type="SUPFAM" id="SSF48452">
    <property type="entry name" value="TPR-like"/>
    <property type="match status" value="1"/>
</dbReference>
<keyword evidence="1" id="KW-0677">Repeat</keyword>
<protein>
    <submittedName>
        <fullName evidence="4">Uncharacterized protein</fullName>
    </submittedName>
</protein>
<dbReference type="Pfam" id="PF07719">
    <property type="entry name" value="TPR_2"/>
    <property type="match status" value="1"/>
</dbReference>
<dbReference type="InterPro" id="IPR011990">
    <property type="entry name" value="TPR-like_helical_dom_sf"/>
</dbReference>